<dbReference type="HOGENOM" id="CLU_027519_0_0_1"/>
<dbReference type="InterPro" id="IPR033140">
    <property type="entry name" value="Lipase_GDXG_put_SER_AS"/>
</dbReference>
<dbReference type="VEuPathDB" id="FungiDB:A1O9_07383"/>
<gene>
    <name evidence="5" type="ORF">A1O9_07383</name>
</gene>
<dbReference type="InterPro" id="IPR029058">
    <property type="entry name" value="AB_hydrolase_fold"/>
</dbReference>
<dbReference type="AlphaFoldDB" id="A0A072PD33"/>
<dbReference type="EMBL" id="AMGV01000005">
    <property type="protein sequence ID" value="KEF57193.1"/>
    <property type="molecule type" value="Genomic_DNA"/>
</dbReference>
<evidence type="ECO:0000256" key="1">
    <source>
        <dbReference type="ARBA" id="ARBA00010515"/>
    </source>
</evidence>
<dbReference type="GO" id="GO:0016787">
    <property type="term" value="F:hydrolase activity"/>
    <property type="evidence" value="ECO:0007669"/>
    <property type="project" value="UniProtKB-KW"/>
</dbReference>
<reference evidence="5 6" key="1">
    <citation type="submission" date="2013-03" db="EMBL/GenBank/DDBJ databases">
        <title>The Genome Sequence of Exophiala aquamarina CBS 119918.</title>
        <authorList>
            <consortium name="The Broad Institute Genomics Platform"/>
            <person name="Cuomo C."/>
            <person name="de Hoog S."/>
            <person name="Gorbushina A."/>
            <person name="Walker B."/>
            <person name="Young S.K."/>
            <person name="Zeng Q."/>
            <person name="Gargeya S."/>
            <person name="Fitzgerald M."/>
            <person name="Haas B."/>
            <person name="Abouelleil A."/>
            <person name="Allen A.W."/>
            <person name="Alvarado L."/>
            <person name="Arachchi H.M."/>
            <person name="Berlin A.M."/>
            <person name="Chapman S.B."/>
            <person name="Gainer-Dewar J."/>
            <person name="Goldberg J."/>
            <person name="Griggs A."/>
            <person name="Gujja S."/>
            <person name="Hansen M."/>
            <person name="Howarth C."/>
            <person name="Imamovic A."/>
            <person name="Ireland A."/>
            <person name="Larimer J."/>
            <person name="McCowan C."/>
            <person name="Murphy C."/>
            <person name="Pearson M."/>
            <person name="Poon T.W."/>
            <person name="Priest M."/>
            <person name="Roberts A."/>
            <person name="Saif S."/>
            <person name="Shea T."/>
            <person name="Sisk P."/>
            <person name="Sykes S."/>
            <person name="Wortman J."/>
            <person name="Nusbaum C."/>
            <person name="Birren B."/>
        </authorList>
    </citation>
    <scope>NUCLEOTIDE SEQUENCE [LARGE SCALE GENOMIC DNA]</scope>
    <source>
        <strain evidence="5 6">CBS 119918</strain>
    </source>
</reference>
<dbReference type="OrthoDB" id="5354320at2759"/>
<dbReference type="Pfam" id="PF07859">
    <property type="entry name" value="Abhydrolase_3"/>
    <property type="match status" value="1"/>
</dbReference>
<dbReference type="PANTHER" id="PTHR48081">
    <property type="entry name" value="AB HYDROLASE SUPERFAMILY PROTEIN C4A8.06C"/>
    <property type="match status" value="1"/>
</dbReference>
<dbReference type="Proteomes" id="UP000027920">
    <property type="component" value="Unassembled WGS sequence"/>
</dbReference>
<comment type="similarity">
    <text evidence="1">Belongs to the 'GDXG' lipolytic enzyme family.</text>
</comment>
<organism evidence="5 6">
    <name type="scientific">Exophiala aquamarina CBS 119918</name>
    <dbReference type="NCBI Taxonomy" id="1182545"/>
    <lineage>
        <taxon>Eukaryota</taxon>
        <taxon>Fungi</taxon>
        <taxon>Dikarya</taxon>
        <taxon>Ascomycota</taxon>
        <taxon>Pezizomycotina</taxon>
        <taxon>Eurotiomycetes</taxon>
        <taxon>Chaetothyriomycetidae</taxon>
        <taxon>Chaetothyriales</taxon>
        <taxon>Herpotrichiellaceae</taxon>
        <taxon>Exophiala</taxon>
    </lineage>
</organism>
<feature type="active site" evidence="3">
    <location>
        <position position="230"/>
    </location>
</feature>
<keyword evidence="2" id="KW-0378">Hydrolase</keyword>
<dbReference type="GeneID" id="25282297"/>
<evidence type="ECO:0000313" key="6">
    <source>
        <dbReference type="Proteomes" id="UP000027920"/>
    </source>
</evidence>
<dbReference type="InterPro" id="IPR013094">
    <property type="entry name" value="AB_hydrolase_3"/>
</dbReference>
<keyword evidence="6" id="KW-1185">Reference proteome</keyword>
<dbReference type="SUPFAM" id="SSF53474">
    <property type="entry name" value="alpha/beta-Hydrolases"/>
    <property type="match status" value="1"/>
</dbReference>
<sequence>MPKFTLFSHYLPAAAKAAFLHLLGISETASIWDIKTALLVALLKATFTDPRPGTLLDSQQASLREAKATIPIHLLKVELALPADTDLKNVAFAAIKRLGSDRETFTEPTLKSIKAEWVGHRKTLETGDVDGSEAGKFSALKRDMLNHITILYLHGGQFWRMGRSLRKITDSLAKETGGCCFAVQYRLSPQNPFPAALLDGLAGYLCLLYPPEGGLHDAVHANDICFAGDSSGGNLVLALIQLILEIRRPNGKGGIVWQGSQRELPLPAGVTALSPYNDMTRALDSSERSNYKYDIIPRPGPPFLGFDRCSIWPASPPRHHVYANDDSLAHPLVSPVTAKDWWGAPPTWICVGEECLADQGLLVAQNMASQGVTVAVEQYQAMPHNFALIMDHLEASTKCKAQWASFIRDVVDNPLSIETRASKWSDRGRTNTKLDIDKLVPISPETLAKNMHSEIEKWGSPLP</sequence>
<accession>A0A072PD33</accession>
<evidence type="ECO:0000313" key="5">
    <source>
        <dbReference type="EMBL" id="KEF57193.1"/>
    </source>
</evidence>
<comment type="caution">
    <text evidence="5">The sequence shown here is derived from an EMBL/GenBank/DDBJ whole genome shotgun (WGS) entry which is preliminary data.</text>
</comment>
<protein>
    <recommendedName>
        <fullName evidence="4">Alpha/beta hydrolase fold-3 domain-containing protein</fullName>
    </recommendedName>
</protein>
<proteinExistence type="inferred from homology"/>
<dbReference type="PROSITE" id="PS01174">
    <property type="entry name" value="LIPASE_GDXG_SER"/>
    <property type="match status" value="1"/>
</dbReference>
<evidence type="ECO:0000256" key="3">
    <source>
        <dbReference type="PROSITE-ProRule" id="PRU10038"/>
    </source>
</evidence>
<evidence type="ECO:0000259" key="4">
    <source>
        <dbReference type="Pfam" id="PF07859"/>
    </source>
</evidence>
<evidence type="ECO:0000256" key="2">
    <source>
        <dbReference type="ARBA" id="ARBA00022801"/>
    </source>
</evidence>
<feature type="domain" description="Alpha/beta hydrolase fold-3" evidence="4">
    <location>
        <begin position="150"/>
        <end position="387"/>
    </location>
</feature>
<dbReference type="Gene3D" id="3.40.50.1820">
    <property type="entry name" value="alpha/beta hydrolase"/>
    <property type="match status" value="1"/>
</dbReference>
<name>A0A072PD33_9EURO</name>
<dbReference type="PANTHER" id="PTHR48081:SF25">
    <property type="entry name" value="PUTATIVE (AFU_ORTHOLOGUE AFUA_3G11560)-RELATED"/>
    <property type="match status" value="1"/>
</dbReference>
<dbReference type="RefSeq" id="XP_013259783.1">
    <property type="nucleotide sequence ID" value="XM_013404329.1"/>
</dbReference>
<dbReference type="InterPro" id="IPR050300">
    <property type="entry name" value="GDXG_lipolytic_enzyme"/>
</dbReference>
<dbReference type="STRING" id="1182545.A0A072PD33"/>